<dbReference type="Pfam" id="PF08282">
    <property type="entry name" value="Hydrolase_3"/>
    <property type="match status" value="1"/>
</dbReference>
<protein>
    <submittedName>
        <fullName evidence="1">Cof-type HAD-IIB family hydrolase</fullName>
        <ecNumber evidence="1">3.1.3.-</ecNumber>
    </submittedName>
</protein>
<dbReference type="NCBIfam" id="TIGR00099">
    <property type="entry name" value="Cof-subfamily"/>
    <property type="match status" value="1"/>
</dbReference>
<dbReference type="Gene3D" id="3.30.1240.10">
    <property type="match status" value="1"/>
</dbReference>
<accession>A0AAW9MTT1</accession>
<dbReference type="PANTHER" id="PTHR10000:SF8">
    <property type="entry name" value="HAD SUPERFAMILY HYDROLASE-LIKE, TYPE 3"/>
    <property type="match status" value="1"/>
</dbReference>
<keyword evidence="1" id="KW-0378">Hydrolase</keyword>
<dbReference type="GO" id="GO:0000287">
    <property type="term" value="F:magnesium ion binding"/>
    <property type="evidence" value="ECO:0007669"/>
    <property type="project" value="TreeGrafter"/>
</dbReference>
<organism evidence="1 2">
    <name type="scientific">Citroniella saccharovorans</name>
    <dbReference type="NCBI Taxonomy" id="2053367"/>
    <lineage>
        <taxon>Bacteria</taxon>
        <taxon>Bacillati</taxon>
        <taxon>Bacillota</taxon>
        <taxon>Tissierellia</taxon>
        <taxon>Tissierellales</taxon>
        <taxon>Peptoniphilaceae</taxon>
        <taxon>Citroniella</taxon>
    </lineage>
</organism>
<reference evidence="1 2" key="1">
    <citation type="submission" date="2024-01" db="EMBL/GenBank/DDBJ databases">
        <title>Complete genome sequence of Citroniella saccharovorans strain M6.X9, isolated from human fecal sample.</title>
        <authorList>
            <person name="Cheng G."/>
            <person name="Westerholm M."/>
            <person name="Schnurer A."/>
        </authorList>
    </citation>
    <scope>NUCLEOTIDE SEQUENCE [LARGE SCALE GENOMIC DNA]</scope>
    <source>
        <strain evidence="1 2">DSM 29873</strain>
    </source>
</reference>
<dbReference type="AlphaFoldDB" id="A0AAW9MTT1"/>
<dbReference type="Proteomes" id="UP001357733">
    <property type="component" value="Unassembled WGS sequence"/>
</dbReference>
<dbReference type="NCBIfam" id="TIGR01484">
    <property type="entry name" value="HAD-SF-IIB"/>
    <property type="match status" value="1"/>
</dbReference>
<dbReference type="InterPro" id="IPR000150">
    <property type="entry name" value="Cof"/>
</dbReference>
<evidence type="ECO:0000313" key="2">
    <source>
        <dbReference type="Proteomes" id="UP001357733"/>
    </source>
</evidence>
<gene>
    <name evidence="1" type="ORF">VLK81_06005</name>
</gene>
<evidence type="ECO:0000313" key="1">
    <source>
        <dbReference type="EMBL" id="MEB3429566.1"/>
    </source>
</evidence>
<dbReference type="CDD" id="cd07516">
    <property type="entry name" value="HAD_Pase"/>
    <property type="match status" value="1"/>
</dbReference>
<dbReference type="GO" id="GO:0016791">
    <property type="term" value="F:phosphatase activity"/>
    <property type="evidence" value="ECO:0007669"/>
    <property type="project" value="TreeGrafter"/>
</dbReference>
<dbReference type="RefSeq" id="WP_324619749.1">
    <property type="nucleotide sequence ID" value="NZ_JAYKOT010000003.1"/>
</dbReference>
<dbReference type="SUPFAM" id="SSF56784">
    <property type="entry name" value="HAD-like"/>
    <property type="match status" value="1"/>
</dbReference>
<keyword evidence="2" id="KW-1185">Reference proteome</keyword>
<proteinExistence type="predicted"/>
<dbReference type="EC" id="3.1.3.-" evidence="1"/>
<dbReference type="GO" id="GO:0005829">
    <property type="term" value="C:cytosol"/>
    <property type="evidence" value="ECO:0007669"/>
    <property type="project" value="TreeGrafter"/>
</dbReference>
<dbReference type="EMBL" id="JAYKOT010000003">
    <property type="protein sequence ID" value="MEB3429566.1"/>
    <property type="molecule type" value="Genomic_DNA"/>
</dbReference>
<dbReference type="InterPro" id="IPR036412">
    <property type="entry name" value="HAD-like_sf"/>
</dbReference>
<comment type="caution">
    <text evidence="1">The sequence shown here is derived from an EMBL/GenBank/DDBJ whole genome shotgun (WGS) entry which is preliminary data.</text>
</comment>
<dbReference type="SFLD" id="SFLDG01140">
    <property type="entry name" value="C2.B:_Phosphomannomutase_and_P"/>
    <property type="match status" value="1"/>
</dbReference>
<dbReference type="SFLD" id="SFLDS00003">
    <property type="entry name" value="Haloacid_Dehalogenase"/>
    <property type="match status" value="1"/>
</dbReference>
<dbReference type="InterPro" id="IPR023214">
    <property type="entry name" value="HAD_sf"/>
</dbReference>
<dbReference type="InterPro" id="IPR006379">
    <property type="entry name" value="HAD-SF_hydro_IIB"/>
</dbReference>
<dbReference type="Gene3D" id="3.40.50.1000">
    <property type="entry name" value="HAD superfamily/HAD-like"/>
    <property type="match status" value="1"/>
</dbReference>
<name>A0AAW9MTT1_9FIRM</name>
<dbReference type="PANTHER" id="PTHR10000">
    <property type="entry name" value="PHOSPHOSERINE PHOSPHATASE"/>
    <property type="match status" value="1"/>
</dbReference>
<sequence length="275" mass="31604">MNKKIDVKMLVLDMDGTLLNKEHTISEKNKKYIQLAKERGVKVVLVSGRDVPALKNFSKILNLNEYIGAMNGAIVYDVKNEEIIGETYLRKEHVDKLFEISNNNNELLTLFKDNIIYASDKPNPFLEILNRFVKKPIISSENLSIYLKENNIYESLHKAAFIDEYENLKKLYDKIYNELKDELSLSFSLPFIMEIFRNDSNKMTAVQKIAELYNIDRENILAMGDGENDISMLEFAGHSVSPANCMPSVVKYVDEICTTNDRDAVAEIIKKYILV</sequence>